<proteinExistence type="predicted"/>
<feature type="non-terminal residue" evidence="1">
    <location>
        <position position="179"/>
    </location>
</feature>
<organism evidence="1">
    <name type="scientific">marine sediment metagenome</name>
    <dbReference type="NCBI Taxonomy" id="412755"/>
    <lineage>
        <taxon>unclassified sequences</taxon>
        <taxon>metagenomes</taxon>
        <taxon>ecological metagenomes</taxon>
    </lineage>
</organism>
<evidence type="ECO:0000313" key="1">
    <source>
        <dbReference type="EMBL" id="KKK49174.1"/>
    </source>
</evidence>
<comment type="caution">
    <text evidence="1">The sequence shown here is derived from an EMBL/GenBank/DDBJ whole genome shotgun (WGS) entry which is preliminary data.</text>
</comment>
<sequence length="179" mass="20683">MKPVVFNTEILKSFLEDNKIATMPELKDALGTSVDMTVFRKLRELSYRTSYSHRGKYYTLDEIACFDNQGLWFFRSVGFSVYNTLVNTAKAFVDKPEAGLSAVELRQLLNIEVKESLLRLFRTKQLDREKISGLYVYFSADRFTRKKQGLFRRDQESEAIFGLENLSSDLLAHELKAAI</sequence>
<accession>A0A0F8Y4T7</accession>
<protein>
    <submittedName>
        <fullName evidence="1">Uncharacterized protein</fullName>
    </submittedName>
</protein>
<name>A0A0F8Y4T7_9ZZZZ</name>
<dbReference type="EMBL" id="LAZR01068685">
    <property type="protein sequence ID" value="KKK49174.1"/>
    <property type="molecule type" value="Genomic_DNA"/>
</dbReference>
<gene>
    <name evidence="1" type="ORF">LCGC14_3137710</name>
</gene>
<reference evidence="1" key="1">
    <citation type="journal article" date="2015" name="Nature">
        <title>Complex archaea that bridge the gap between prokaryotes and eukaryotes.</title>
        <authorList>
            <person name="Spang A."/>
            <person name="Saw J.H."/>
            <person name="Jorgensen S.L."/>
            <person name="Zaremba-Niedzwiedzka K."/>
            <person name="Martijn J."/>
            <person name="Lind A.E."/>
            <person name="van Eijk R."/>
            <person name="Schleper C."/>
            <person name="Guy L."/>
            <person name="Ettema T.J."/>
        </authorList>
    </citation>
    <scope>NUCLEOTIDE SEQUENCE</scope>
</reference>
<dbReference type="AlphaFoldDB" id="A0A0F8Y4T7"/>